<dbReference type="AlphaFoldDB" id="W9YEE3"/>
<dbReference type="SUPFAM" id="SSF81514">
    <property type="entry name" value="Subunit X (non-heme 7 kDa protein) of cytochrome bc1 complex (Ubiquinol-cytochrome c reductase)"/>
    <property type="match status" value="1"/>
</dbReference>
<evidence type="ECO:0000256" key="5">
    <source>
        <dbReference type="ARBA" id="ARBA00022692"/>
    </source>
</evidence>
<organism evidence="13 14">
    <name type="scientific">Capronia coronata CBS 617.96</name>
    <dbReference type="NCBI Taxonomy" id="1182541"/>
    <lineage>
        <taxon>Eukaryota</taxon>
        <taxon>Fungi</taxon>
        <taxon>Dikarya</taxon>
        <taxon>Ascomycota</taxon>
        <taxon>Pezizomycotina</taxon>
        <taxon>Eurotiomycetes</taxon>
        <taxon>Chaetothyriomycetidae</taxon>
        <taxon>Chaetothyriales</taxon>
        <taxon>Herpotrichiellaceae</taxon>
        <taxon>Capronia</taxon>
    </lineage>
</organism>
<comment type="similarity">
    <text evidence="2 12">Belongs to the UQCR10/QCR9 family.</text>
</comment>
<evidence type="ECO:0000256" key="4">
    <source>
        <dbReference type="ARBA" id="ARBA00022660"/>
    </source>
</evidence>
<evidence type="ECO:0000256" key="11">
    <source>
        <dbReference type="ARBA" id="ARBA00044247"/>
    </source>
</evidence>
<keyword evidence="9 12" id="KW-0496">Mitochondrion</keyword>
<dbReference type="PANTHER" id="PTHR12980:SF0">
    <property type="entry name" value="CYTOCHROME B-C1 COMPLEX SUBUNIT 9"/>
    <property type="match status" value="1"/>
</dbReference>
<evidence type="ECO:0000256" key="8">
    <source>
        <dbReference type="ARBA" id="ARBA00022989"/>
    </source>
</evidence>
<dbReference type="FunFam" id="1.20.5.260:FF:000001">
    <property type="entry name" value="Cytochrome b-c1 complex subunit 9"/>
    <property type="match status" value="1"/>
</dbReference>
<dbReference type="STRING" id="1182541.W9YEE3"/>
<keyword evidence="6 12" id="KW-0999">Mitochondrion inner membrane</keyword>
<keyword evidence="8 12" id="KW-1133">Transmembrane helix</keyword>
<evidence type="ECO:0000256" key="6">
    <source>
        <dbReference type="ARBA" id="ARBA00022792"/>
    </source>
</evidence>
<dbReference type="HOGENOM" id="CLU_171977_3_0_1"/>
<keyword evidence="7 12" id="KW-0249">Electron transport</keyword>
<evidence type="ECO:0000313" key="14">
    <source>
        <dbReference type="Proteomes" id="UP000019484"/>
    </source>
</evidence>
<dbReference type="EMBL" id="AMWN01000003">
    <property type="protein sequence ID" value="EXJ90873.1"/>
    <property type="molecule type" value="Genomic_DNA"/>
</dbReference>
<comment type="subcellular location">
    <subcellularLocation>
        <location evidence="1 12">Mitochondrion inner membrane</location>
        <topology evidence="1 12">Single-pass membrane protein</topology>
    </subcellularLocation>
</comment>
<dbReference type="RefSeq" id="XP_007723067.1">
    <property type="nucleotide sequence ID" value="XM_007724877.1"/>
</dbReference>
<dbReference type="GeneID" id="19158866"/>
<dbReference type="Gene3D" id="1.20.5.260">
    <property type="entry name" value="Cytochrome b-c1 complex subunit 9"/>
    <property type="match status" value="1"/>
</dbReference>
<dbReference type="GO" id="GO:0005743">
    <property type="term" value="C:mitochondrial inner membrane"/>
    <property type="evidence" value="ECO:0007669"/>
    <property type="project" value="UniProtKB-SubCell"/>
</dbReference>
<keyword evidence="10 12" id="KW-0472">Membrane</keyword>
<protein>
    <recommendedName>
        <fullName evidence="11 12">Complex III subunit 9</fullName>
    </recommendedName>
</protein>
<proteinExistence type="inferred from homology"/>
<evidence type="ECO:0000313" key="13">
    <source>
        <dbReference type="EMBL" id="EXJ90873.1"/>
    </source>
</evidence>
<reference evidence="13 14" key="1">
    <citation type="submission" date="2013-03" db="EMBL/GenBank/DDBJ databases">
        <title>The Genome Sequence of Capronia coronata CBS 617.96.</title>
        <authorList>
            <consortium name="The Broad Institute Genomics Platform"/>
            <person name="Cuomo C."/>
            <person name="de Hoog S."/>
            <person name="Gorbushina A."/>
            <person name="Walker B."/>
            <person name="Young S.K."/>
            <person name="Zeng Q."/>
            <person name="Gargeya S."/>
            <person name="Fitzgerald M."/>
            <person name="Haas B."/>
            <person name="Abouelleil A."/>
            <person name="Allen A.W."/>
            <person name="Alvarado L."/>
            <person name="Arachchi H.M."/>
            <person name="Berlin A.M."/>
            <person name="Chapman S.B."/>
            <person name="Gainer-Dewar J."/>
            <person name="Goldberg J."/>
            <person name="Griggs A."/>
            <person name="Gujja S."/>
            <person name="Hansen M."/>
            <person name="Howarth C."/>
            <person name="Imamovic A."/>
            <person name="Ireland A."/>
            <person name="Larimer J."/>
            <person name="McCowan C."/>
            <person name="Murphy C."/>
            <person name="Pearson M."/>
            <person name="Poon T.W."/>
            <person name="Priest M."/>
            <person name="Roberts A."/>
            <person name="Saif S."/>
            <person name="Shea T."/>
            <person name="Sisk P."/>
            <person name="Sykes S."/>
            <person name="Wortman J."/>
            <person name="Nusbaum C."/>
            <person name="Birren B."/>
        </authorList>
    </citation>
    <scope>NUCLEOTIDE SEQUENCE [LARGE SCALE GENOMIC DNA]</scope>
    <source>
        <strain evidence="13 14">CBS 617.96</strain>
    </source>
</reference>
<evidence type="ECO:0000256" key="7">
    <source>
        <dbReference type="ARBA" id="ARBA00022982"/>
    </source>
</evidence>
<accession>W9YEE3</accession>
<evidence type="ECO:0000256" key="1">
    <source>
        <dbReference type="ARBA" id="ARBA00004434"/>
    </source>
</evidence>
<dbReference type="Pfam" id="PF05365">
    <property type="entry name" value="UCR_UQCRX_QCR9"/>
    <property type="match status" value="1"/>
</dbReference>
<gene>
    <name evidence="13" type="ORF">A1O1_03978</name>
</gene>
<evidence type="ECO:0000256" key="3">
    <source>
        <dbReference type="ARBA" id="ARBA00022448"/>
    </source>
</evidence>
<sequence length="70" mass="8295">MPALARISETVFNTVFRRNAVFLTAVFTGAFFFEIGFDTATNRLWDSWNQGRQWKDIKHRYMTANEDEEE</sequence>
<dbReference type="GO" id="GO:0006122">
    <property type="term" value="P:mitochondrial electron transport, ubiquinol to cytochrome c"/>
    <property type="evidence" value="ECO:0007669"/>
    <property type="project" value="UniProtKB-UniRule"/>
</dbReference>
<evidence type="ECO:0000256" key="12">
    <source>
        <dbReference type="RuleBase" id="RU368056"/>
    </source>
</evidence>
<dbReference type="InterPro" id="IPR036656">
    <property type="entry name" value="QCR9_sf"/>
</dbReference>
<keyword evidence="5 12" id="KW-0812">Transmembrane</keyword>
<name>W9YEE3_9EURO</name>
<evidence type="ECO:0000256" key="9">
    <source>
        <dbReference type="ARBA" id="ARBA00023128"/>
    </source>
</evidence>
<dbReference type="PANTHER" id="PTHR12980">
    <property type="entry name" value="UBIQUINOL-CYTOCHROME C REDUCTASE COMPLEX, SUBUNIT X"/>
    <property type="match status" value="1"/>
</dbReference>
<comment type="caution">
    <text evidence="13">The sequence shown here is derived from an EMBL/GenBank/DDBJ whole genome shotgun (WGS) entry which is preliminary data.</text>
</comment>
<dbReference type="GO" id="GO:0045275">
    <property type="term" value="C:respiratory chain complex III"/>
    <property type="evidence" value="ECO:0007669"/>
    <property type="project" value="UniProtKB-UniRule"/>
</dbReference>
<dbReference type="InterPro" id="IPR008027">
    <property type="entry name" value="QCR9"/>
</dbReference>
<feature type="transmembrane region" description="Helical" evidence="12">
    <location>
        <begin position="20"/>
        <end position="37"/>
    </location>
</feature>
<evidence type="ECO:0000256" key="10">
    <source>
        <dbReference type="ARBA" id="ARBA00023136"/>
    </source>
</evidence>
<keyword evidence="3 12" id="KW-0813">Transport</keyword>
<dbReference type="eggNOG" id="KOG3494">
    <property type="taxonomic scope" value="Eukaryota"/>
</dbReference>
<keyword evidence="14" id="KW-1185">Reference proteome</keyword>
<keyword evidence="4 12" id="KW-0679">Respiratory chain</keyword>
<evidence type="ECO:0000256" key="2">
    <source>
        <dbReference type="ARBA" id="ARBA00007856"/>
    </source>
</evidence>
<dbReference type="Proteomes" id="UP000019484">
    <property type="component" value="Unassembled WGS sequence"/>
</dbReference>
<comment type="function">
    <text evidence="12">Component of the ubiquinol-cytochrome c oxidoreductase, a multisubunit transmembrane complex that is part of the mitochondrial electron transport chain which drives oxidative phosphorylation. The complex plays an important role in the uptake of multiple carbon sources present in different host niches.</text>
</comment>
<dbReference type="OrthoDB" id="44067at2759"/>
<comment type="subunit">
    <text evidence="12">Component of the ubiquinol-cytochrome c oxidoreductase (cytochrome b-c1 complex, complex III, CIII), a multisubunit enzyme composed of 3 respiratory subunits cytochrome b, cytochrome c1 and Rieske protein, 2 core protein subunits, and additional low-molecular weight protein subunits.</text>
</comment>